<evidence type="ECO:0000256" key="7">
    <source>
        <dbReference type="ARBA" id="ARBA00023170"/>
    </source>
</evidence>
<dbReference type="Pfam" id="PF01094">
    <property type="entry name" value="ANF_receptor"/>
    <property type="match status" value="1"/>
</dbReference>
<dbReference type="GO" id="GO:0000166">
    <property type="term" value="F:nucleotide binding"/>
    <property type="evidence" value="ECO:0007669"/>
    <property type="project" value="UniProtKB-KW"/>
</dbReference>
<evidence type="ECO:0000256" key="10">
    <source>
        <dbReference type="RuleBase" id="RU000405"/>
    </source>
</evidence>
<reference evidence="13 14" key="1">
    <citation type="submission" date="2015-09" db="EMBL/GenBank/DDBJ databases">
        <title>Draft genome of the parasitic nematode Teladorsagia circumcincta isolate WARC Sus (inbred).</title>
        <authorList>
            <person name="Mitreva M."/>
        </authorList>
    </citation>
    <scope>NUCLEOTIDE SEQUENCE [LARGE SCALE GENOMIC DNA]</scope>
    <source>
        <strain evidence="13 14">S</strain>
    </source>
</reference>
<dbReference type="InterPro" id="IPR028082">
    <property type="entry name" value="Peripla_BP_I"/>
</dbReference>
<evidence type="ECO:0000256" key="4">
    <source>
        <dbReference type="ARBA" id="ARBA00022741"/>
    </source>
</evidence>
<evidence type="ECO:0000256" key="3">
    <source>
        <dbReference type="ARBA" id="ARBA00022692"/>
    </source>
</evidence>
<dbReference type="GO" id="GO:0004016">
    <property type="term" value="F:adenylate cyclase activity"/>
    <property type="evidence" value="ECO:0007669"/>
    <property type="project" value="TreeGrafter"/>
</dbReference>
<dbReference type="PANTHER" id="PTHR11920">
    <property type="entry name" value="GUANYLYL CYCLASE"/>
    <property type="match status" value="1"/>
</dbReference>
<evidence type="ECO:0000256" key="2">
    <source>
        <dbReference type="ARBA" id="ARBA00004479"/>
    </source>
</evidence>
<evidence type="ECO:0000256" key="8">
    <source>
        <dbReference type="ARBA" id="ARBA00023180"/>
    </source>
</evidence>
<keyword evidence="4" id="KW-0547">Nucleotide-binding</keyword>
<sequence>KNGLTPFWEDVIGKNADGMDDAVKEASKRTFVIDVDGEDSDPDHVASFAKNVVARVRADPLYCSTSACLNNTGLMMGSFSRFLHDAFYMYASAVSRADFLEQDGRRNAVTMKRAMQGSFQGLTGQVTLDSTGTRVPHYVVYSLDNNAEQWSFMKMTSADDININVTFLYTDESSIWATRGGKRPLTVPLCGYTGTECPLSFWDQYLVYIIVGGSLVSVVIISLICLVVCTVRAKRAEIARLNAEWQIPSVKLVSTKKTEKRSRRSLQSGPSTITGDSTFDSDKSMFEVFSMDKLNLVRDCWDQNPANRPDIEFICNQMREMMRSWKKANLMDHVFSMLEDYTTTLELEASGRSNKGTGRAETESRSSIGKDVAKVVNLLNELYSNFDAIIEEHDVYKVFRLLLDSCEKESKVESIGDGYLCVSGLPVRNGHAHIKQIVDMSLAFMDYVRQYRFRPLPRERVELRIGVNSGGCVAGVVGLSMPRYCLFGDTVNTASRMESNGKASHIHLSQSAHNLLTTTFPSQYETERRGEVIIK</sequence>
<dbReference type="GO" id="GO:0035556">
    <property type="term" value="P:intracellular signal transduction"/>
    <property type="evidence" value="ECO:0007669"/>
    <property type="project" value="InterPro"/>
</dbReference>
<gene>
    <name evidence="13" type="ORF">TELCIR_14992</name>
</gene>
<dbReference type="Proteomes" id="UP000230423">
    <property type="component" value="Unassembled WGS sequence"/>
</dbReference>
<dbReference type="PANTHER" id="PTHR11920:SF495">
    <property type="entry name" value="RECEPTOR-TYPE GUANYLATE CYCLASE GCY-7"/>
    <property type="match status" value="1"/>
</dbReference>
<dbReference type="Pfam" id="PF00211">
    <property type="entry name" value="Guanylate_cyc"/>
    <property type="match status" value="1"/>
</dbReference>
<evidence type="ECO:0000313" key="13">
    <source>
        <dbReference type="EMBL" id="PIO63408.1"/>
    </source>
</evidence>
<feature type="domain" description="Guanylate cyclase" evidence="12">
    <location>
        <begin position="332"/>
        <end position="498"/>
    </location>
</feature>
<comment type="subcellular location">
    <subcellularLocation>
        <location evidence="2">Membrane</location>
        <topology evidence="2">Single-pass type I membrane protein</topology>
    </subcellularLocation>
</comment>
<dbReference type="CDD" id="cd07302">
    <property type="entry name" value="CHD"/>
    <property type="match status" value="1"/>
</dbReference>
<keyword evidence="14" id="KW-1185">Reference proteome</keyword>
<proteinExistence type="inferred from homology"/>
<dbReference type="GO" id="GO:0004383">
    <property type="term" value="F:guanylate cyclase activity"/>
    <property type="evidence" value="ECO:0007669"/>
    <property type="project" value="UniProtKB-EC"/>
</dbReference>
<dbReference type="InterPro" id="IPR018297">
    <property type="entry name" value="A/G_cyclase_CS"/>
</dbReference>
<dbReference type="PROSITE" id="PS50125">
    <property type="entry name" value="GUANYLATE_CYCLASE_2"/>
    <property type="match status" value="1"/>
</dbReference>
<dbReference type="SUPFAM" id="SSF55073">
    <property type="entry name" value="Nucleotide cyclase"/>
    <property type="match status" value="1"/>
</dbReference>
<keyword evidence="9 10" id="KW-0456">Lyase</keyword>
<dbReference type="PROSITE" id="PS00452">
    <property type="entry name" value="GUANYLATE_CYCLASE_1"/>
    <property type="match status" value="1"/>
</dbReference>
<dbReference type="Gene3D" id="3.30.70.1230">
    <property type="entry name" value="Nucleotide cyclase"/>
    <property type="match status" value="1"/>
</dbReference>
<feature type="transmembrane region" description="Helical" evidence="11">
    <location>
        <begin position="205"/>
        <end position="231"/>
    </location>
</feature>
<evidence type="ECO:0000256" key="6">
    <source>
        <dbReference type="ARBA" id="ARBA00023136"/>
    </source>
</evidence>
<evidence type="ECO:0000256" key="11">
    <source>
        <dbReference type="SAM" id="Phobius"/>
    </source>
</evidence>
<dbReference type="GO" id="GO:0005886">
    <property type="term" value="C:plasma membrane"/>
    <property type="evidence" value="ECO:0007669"/>
    <property type="project" value="TreeGrafter"/>
</dbReference>
<keyword evidence="5 11" id="KW-1133">Transmembrane helix</keyword>
<accession>A0A2G9TZR9</accession>
<evidence type="ECO:0000256" key="1">
    <source>
        <dbReference type="ARBA" id="ARBA00001436"/>
    </source>
</evidence>
<keyword evidence="7" id="KW-0675">Receptor</keyword>
<evidence type="ECO:0000259" key="12">
    <source>
        <dbReference type="PROSITE" id="PS50125"/>
    </source>
</evidence>
<keyword evidence="3 11" id="KW-0812">Transmembrane</keyword>
<keyword evidence="6 11" id="KW-0472">Membrane</keyword>
<comment type="similarity">
    <text evidence="10">Belongs to the adenylyl cyclase class-4/guanylyl cyclase family.</text>
</comment>
<dbReference type="SMART" id="SM00044">
    <property type="entry name" value="CYCc"/>
    <property type="match status" value="1"/>
</dbReference>
<dbReference type="GO" id="GO:0007168">
    <property type="term" value="P:receptor guanylyl cyclase signaling pathway"/>
    <property type="evidence" value="ECO:0007669"/>
    <property type="project" value="TreeGrafter"/>
</dbReference>
<protein>
    <submittedName>
        <fullName evidence="13">Adenylate/guanylate cyclase catalytic domain protein</fullName>
    </submittedName>
</protein>
<dbReference type="AlphaFoldDB" id="A0A2G9TZR9"/>
<organism evidence="13 14">
    <name type="scientific">Teladorsagia circumcincta</name>
    <name type="common">Brown stomach worm</name>
    <name type="synonym">Ostertagia circumcincta</name>
    <dbReference type="NCBI Taxonomy" id="45464"/>
    <lineage>
        <taxon>Eukaryota</taxon>
        <taxon>Metazoa</taxon>
        <taxon>Ecdysozoa</taxon>
        <taxon>Nematoda</taxon>
        <taxon>Chromadorea</taxon>
        <taxon>Rhabditida</taxon>
        <taxon>Rhabditina</taxon>
        <taxon>Rhabditomorpha</taxon>
        <taxon>Strongyloidea</taxon>
        <taxon>Trichostrongylidae</taxon>
        <taxon>Teladorsagia</taxon>
    </lineage>
</organism>
<evidence type="ECO:0000313" key="14">
    <source>
        <dbReference type="Proteomes" id="UP000230423"/>
    </source>
</evidence>
<dbReference type="OrthoDB" id="4062651at2759"/>
<dbReference type="EMBL" id="KZ350940">
    <property type="protein sequence ID" value="PIO63408.1"/>
    <property type="molecule type" value="Genomic_DNA"/>
</dbReference>
<dbReference type="GO" id="GO:0001653">
    <property type="term" value="F:peptide receptor activity"/>
    <property type="evidence" value="ECO:0007669"/>
    <property type="project" value="TreeGrafter"/>
</dbReference>
<dbReference type="InterPro" id="IPR001828">
    <property type="entry name" value="ANF_lig-bd_rcpt"/>
</dbReference>
<feature type="non-terminal residue" evidence="13">
    <location>
        <position position="1"/>
    </location>
</feature>
<dbReference type="InterPro" id="IPR001054">
    <property type="entry name" value="A/G_cyclase"/>
</dbReference>
<dbReference type="InterPro" id="IPR029787">
    <property type="entry name" value="Nucleotide_cyclase"/>
</dbReference>
<feature type="non-terminal residue" evidence="13">
    <location>
        <position position="535"/>
    </location>
</feature>
<keyword evidence="8" id="KW-0325">Glycoprotein</keyword>
<comment type="catalytic activity">
    <reaction evidence="1">
        <text>GTP = 3',5'-cyclic GMP + diphosphate</text>
        <dbReference type="Rhea" id="RHEA:13665"/>
        <dbReference type="ChEBI" id="CHEBI:33019"/>
        <dbReference type="ChEBI" id="CHEBI:37565"/>
        <dbReference type="ChEBI" id="CHEBI:57746"/>
        <dbReference type="EC" id="4.6.1.2"/>
    </reaction>
</comment>
<dbReference type="Gene3D" id="3.40.50.2300">
    <property type="match status" value="1"/>
</dbReference>
<dbReference type="SUPFAM" id="SSF53822">
    <property type="entry name" value="Periplasmic binding protein-like I"/>
    <property type="match status" value="1"/>
</dbReference>
<dbReference type="InterPro" id="IPR050401">
    <property type="entry name" value="Cyclic_nucleotide_synthase"/>
</dbReference>
<name>A0A2G9TZR9_TELCI</name>
<evidence type="ECO:0000256" key="5">
    <source>
        <dbReference type="ARBA" id="ARBA00022989"/>
    </source>
</evidence>
<evidence type="ECO:0000256" key="9">
    <source>
        <dbReference type="ARBA" id="ARBA00023239"/>
    </source>
</evidence>